<evidence type="ECO:0000313" key="4">
    <source>
        <dbReference type="Proteomes" id="UP000534286"/>
    </source>
</evidence>
<dbReference type="Proteomes" id="UP000534286">
    <property type="component" value="Unassembled WGS sequence"/>
</dbReference>
<accession>A0A7W7RYU7</accession>
<protein>
    <submittedName>
        <fullName evidence="3">CubicO group peptidase (Beta-lactamase class C family)</fullName>
    </submittedName>
</protein>
<dbReference type="InterPro" id="IPR012338">
    <property type="entry name" value="Beta-lactam/transpept-like"/>
</dbReference>
<reference evidence="3 4" key="1">
    <citation type="submission" date="2020-08" db="EMBL/GenBank/DDBJ databases">
        <title>Sequencing the genomes of 1000 actinobacteria strains.</title>
        <authorList>
            <person name="Klenk H.-P."/>
        </authorList>
    </citation>
    <scope>NUCLEOTIDE SEQUENCE [LARGE SCALE GENOMIC DNA]</scope>
    <source>
        <strain evidence="3 4">DSM 43023</strain>
    </source>
</reference>
<evidence type="ECO:0000313" key="3">
    <source>
        <dbReference type="EMBL" id="MBB4940774.1"/>
    </source>
</evidence>
<dbReference type="EMBL" id="JACHJU010000002">
    <property type="protein sequence ID" value="MBB4940774.1"/>
    <property type="molecule type" value="Genomic_DNA"/>
</dbReference>
<dbReference type="AlphaFoldDB" id="A0A7W7RYU7"/>
<dbReference type="PANTHER" id="PTHR43283:SF11">
    <property type="entry name" value="BETA-LACTAMASE-RELATED DOMAIN-CONTAINING PROTEIN"/>
    <property type="match status" value="1"/>
</dbReference>
<dbReference type="SUPFAM" id="SSF56601">
    <property type="entry name" value="beta-lactamase/transpeptidase-like"/>
    <property type="match status" value="1"/>
</dbReference>
<dbReference type="InterPro" id="IPR050789">
    <property type="entry name" value="Diverse_Enzym_Activities"/>
</dbReference>
<keyword evidence="4" id="KW-1185">Reference proteome</keyword>
<feature type="domain" description="Beta-lactamase-related" evidence="2">
    <location>
        <begin position="17"/>
        <end position="337"/>
    </location>
</feature>
<gene>
    <name evidence="3" type="ORF">FHR32_005151</name>
</gene>
<dbReference type="GO" id="GO:0016787">
    <property type="term" value="F:hydrolase activity"/>
    <property type="evidence" value="ECO:0007669"/>
    <property type="project" value="UniProtKB-KW"/>
</dbReference>
<comment type="caution">
    <text evidence="3">The sequence shown here is derived from an EMBL/GenBank/DDBJ whole genome shotgun (WGS) entry which is preliminary data.</text>
</comment>
<proteinExistence type="predicted"/>
<dbReference type="InterPro" id="IPR001466">
    <property type="entry name" value="Beta-lactam-related"/>
</dbReference>
<keyword evidence="1" id="KW-0378">Hydrolase</keyword>
<dbReference type="PANTHER" id="PTHR43283">
    <property type="entry name" value="BETA-LACTAMASE-RELATED"/>
    <property type="match status" value="1"/>
</dbReference>
<dbReference type="RefSeq" id="WP_184756936.1">
    <property type="nucleotide sequence ID" value="NZ_BAABEK010000005.1"/>
</dbReference>
<name>A0A7W7RYU7_9ACTN</name>
<sequence length="352" mass="37412">MPAPFTANDVARLQETLDEVVADGAAPGGVVVCGTIDGQKHVLAAGTVAPELGELTPTEHTIYDIASLTKVVATWPLIGQALATGLVDLDAPTRDVLPAMTGEAPSGEATLRQLLAHASGLRASTRLDHYRGADAPLHELLCREPLEDTPGRHRYINRGYILLGLALAHVNGVPLDHLADQLWQRIGMTSTVYGPIARGHHVAPTEQRIPGAPRTWGAVHDDNAALLGGIAGHAGVFSTPRDLATYATWLLDAYAYGDAVLGEWLRASLVPQAVIEPGLDRGLSWILAAGGRVAYHHGFTGTSLYLAPDAGRYLVICTNAVYYGNARTRIAPLRTLALKTISATWHPEALDE</sequence>
<dbReference type="Gene3D" id="3.40.710.10">
    <property type="entry name" value="DD-peptidase/beta-lactamase superfamily"/>
    <property type="match status" value="1"/>
</dbReference>
<evidence type="ECO:0000256" key="1">
    <source>
        <dbReference type="ARBA" id="ARBA00022801"/>
    </source>
</evidence>
<organism evidence="3 4">
    <name type="scientific">Streptosporangium album</name>
    <dbReference type="NCBI Taxonomy" id="47479"/>
    <lineage>
        <taxon>Bacteria</taxon>
        <taxon>Bacillati</taxon>
        <taxon>Actinomycetota</taxon>
        <taxon>Actinomycetes</taxon>
        <taxon>Streptosporangiales</taxon>
        <taxon>Streptosporangiaceae</taxon>
        <taxon>Streptosporangium</taxon>
    </lineage>
</organism>
<dbReference type="Pfam" id="PF00144">
    <property type="entry name" value="Beta-lactamase"/>
    <property type="match status" value="1"/>
</dbReference>
<evidence type="ECO:0000259" key="2">
    <source>
        <dbReference type="Pfam" id="PF00144"/>
    </source>
</evidence>